<dbReference type="AlphaFoldDB" id="A0A2Z3H8S1"/>
<gene>
    <name evidence="1" type="ORF">C1280_22015</name>
</gene>
<sequence length="367" mass="37385">MSAFALYTNTVTFGGPIATKEFLMASGAISQPTSGTDLTVTDTFTWTGGTLNSASTESTVYLNGAVGTISSAGTLTLGSALVVNNGATLASDASLNFSHGSPVTVDNATMTISAVPMGGIVWSGPAGSYDDGKAKVELKTNGTITIGTNVQFDAKNRTFLNNGGNLNIEDGAFASFGANLAPANPTAPKKIDIVQNSGTITISGANGTLKSKYGSMKVNGGNLVVDVVGANSSTGKVDAQLTIAGGTVKMLGGYGTLKVTKDLYWIGGTFLCGLNVGNQVADKIRADEKFYIGGNVTISIYIPNWNTLPLGVTFTARVLEAGGGFKPVVANEDIDITLALPPGGPGLKLQGSTLVMDGTEVYDLVPA</sequence>
<proteinExistence type="predicted"/>
<organism evidence="1 2">
    <name type="scientific">Gemmata obscuriglobus</name>
    <dbReference type="NCBI Taxonomy" id="114"/>
    <lineage>
        <taxon>Bacteria</taxon>
        <taxon>Pseudomonadati</taxon>
        <taxon>Planctomycetota</taxon>
        <taxon>Planctomycetia</taxon>
        <taxon>Gemmatales</taxon>
        <taxon>Gemmataceae</taxon>
        <taxon>Gemmata</taxon>
    </lineage>
</organism>
<name>A0A2Z3H8S1_9BACT</name>
<dbReference type="EMBL" id="CP025958">
    <property type="protein sequence ID" value="AWM39395.1"/>
    <property type="molecule type" value="Genomic_DNA"/>
</dbReference>
<reference evidence="1 2" key="1">
    <citation type="submission" date="2018-01" db="EMBL/GenBank/DDBJ databases">
        <title>G. obscuriglobus.</title>
        <authorList>
            <person name="Franke J."/>
            <person name="Blomberg W."/>
            <person name="Selmecki A."/>
        </authorList>
    </citation>
    <scope>NUCLEOTIDE SEQUENCE [LARGE SCALE GENOMIC DNA]</scope>
    <source>
        <strain evidence="1 2">DSM 5831</strain>
    </source>
</reference>
<dbReference type="KEGG" id="gog:C1280_22015"/>
<dbReference type="Proteomes" id="UP000245802">
    <property type="component" value="Chromosome"/>
</dbReference>
<evidence type="ECO:0000313" key="2">
    <source>
        <dbReference type="Proteomes" id="UP000245802"/>
    </source>
</evidence>
<keyword evidence="2" id="KW-1185">Reference proteome</keyword>
<dbReference type="RefSeq" id="WP_010033960.1">
    <property type="nucleotide sequence ID" value="NZ_CP025958.1"/>
</dbReference>
<protein>
    <submittedName>
        <fullName evidence="1">Uncharacterized protein</fullName>
    </submittedName>
</protein>
<accession>A0A2Z3H8S1</accession>
<dbReference type="SUPFAM" id="SSF51126">
    <property type="entry name" value="Pectin lyase-like"/>
    <property type="match status" value="1"/>
</dbReference>
<dbReference type="InterPro" id="IPR011050">
    <property type="entry name" value="Pectin_lyase_fold/virulence"/>
</dbReference>
<evidence type="ECO:0000313" key="1">
    <source>
        <dbReference type="EMBL" id="AWM39395.1"/>
    </source>
</evidence>